<dbReference type="Gene3D" id="3.40.50.80">
    <property type="entry name" value="Nucleotide-binding domain of ferredoxin-NADP reductase (FNR) module"/>
    <property type="match status" value="1"/>
</dbReference>
<dbReference type="PRINTS" id="PR00369">
    <property type="entry name" value="FLAVODOXIN"/>
</dbReference>
<dbReference type="InterPro" id="IPR017927">
    <property type="entry name" value="FAD-bd_FR_type"/>
</dbReference>
<dbReference type="InterPro" id="IPR039261">
    <property type="entry name" value="FNR_nucleotide-bd"/>
</dbReference>
<keyword evidence="7" id="KW-0521">NADP</keyword>
<reference evidence="13" key="1">
    <citation type="submission" date="2021-01" db="EMBL/GenBank/DDBJ databases">
        <authorList>
            <person name="Corre E."/>
            <person name="Pelletier E."/>
            <person name="Niang G."/>
            <person name="Scheremetjew M."/>
            <person name="Finn R."/>
            <person name="Kale V."/>
            <person name="Holt S."/>
            <person name="Cochrane G."/>
            <person name="Meng A."/>
            <person name="Brown T."/>
            <person name="Cohen L."/>
        </authorList>
    </citation>
    <scope>NUCLEOTIDE SEQUENCE</scope>
    <source>
        <strain evidence="13">DIVA3 518/3/11/1/6</strain>
    </source>
</reference>
<dbReference type="SUPFAM" id="SSF63380">
    <property type="entry name" value="Riboflavin synthase domain-like"/>
    <property type="match status" value="1"/>
</dbReference>
<dbReference type="PRINTS" id="PR00371">
    <property type="entry name" value="FPNCR"/>
</dbReference>
<evidence type="ECO:0000259" key="11">
    <source>
        <dbReference type="PROSITE" id="PS50902"/>
    </source>
</evidence>
<dbReference type="PROSITE" id="PS51384">
    <property type="entry name" value="FAD_FR"/>
    <property type="match status" value="1"/>
</dbReference>
<dbReference type="PANTHER" id="PTHR19384:SF17">
    <property type="entry name" value="NADPH--CYTOCHROME P450 REDUCTASE"/>
    <property type="match status" value="1"/>
</dbReference>
<keyword evidence="8" id="KW-0560">Oxidoreductase</keyword>
<dbReference type="EC" id="1.6.2.4" evidence="9"/>
<dbReference type="Pfam" id="PF00175">
    <property type="entry name" value="NAD_binding_1"/>
    <property type="match status" value="1"/>
</dbReference>
<sequence length="1143" mass="128262">MFLDRRASEPDADIAALAGLKEIPEIPALPFIGNVFDVAGPLDTHRSMCILGRELCHKHGGIFRLTLMGHNFIVVSDPNIVQEVFESPDFGKKTETDAIFKELRRFRGEGLTTVSDGPLHNQCQGLISPNLVKSCFARYVPIIADTMNTCFREELGKMKNNVDFRKFWKKCTLRSVGKIAMGIDLYEGNKWKSFCENLTYVADEAINRVFKGTSIIPLFNYKFKTAIKSMNKKLLKVIQDRRQQHEIHGKDPSSFDLLDIMITSPISESSGKPVTMNNELIRANLMTILSAGHSTTTSMLSWTCNFLYDSSLGNNDYRYALIQEIAALSQGDRRYIPNVSDVYKNLNLLTCILKESLRLSPPIPTIVRHCLKSSNLCGYKVKKGEAIMISCLGTHLNPASWEDPHTFNPSRFESPVPHPCAFIPWAGGPRQCIGREFALLTGRIGMFLLLNQYSLELSPDARVREDEHLFVFPEGLLMNAVIRKDMTNRALSSPSLSNKVAGVSIEPKEENKAARAWDGLKALIRETGHQVTILSGTKTDAGNSNAISQLLLDKAQSFNFKTGDSPMDPDDYFPKIDSPPASFTIVAVCVSTYQGNPAPNTKQSFEWLRSLVGRLESGENELATFLSNVRYFVFGCGNMNWATTYNKVAKFFDANLEKLGAKRLCPLGLYDESQDDLEEEFAEFYKVMAPKLMHSLPEIGDKRLRAVDASAIVSKPAVVAQAASSAFQMDIIGDADDIGEPDLIPSSVDKQIFNSKVRKMVDITPNADRSTLHIEFEMQPGMTYRAGDHLAICPVMPRELVERVISKFVDYDEKTIVRWTPQLRQSRMTRFHLPMSVPMTLENIFSNLLDLKAIPTKQFLVNYSTIVADPSHASELQRIASDIKIYKEWMRENLPISNADIIEKFPPRADELRRLIEVLPVIKPRPYSICSSPKIDPTSVHICVGVVEDPMNEKTYQGVSSFYLKTLLNQPNATANVYVERADEAFDVPKDDSKPMIMISAGTGFAPMRSFLQERKARNATGEIYVFFGCRNEANDWLYSDELQKYQEEGLLTGMFVGFSRSQVHPPMYVQAKILEQADLVWDAIDTKGAYIYVCGSGTRVGVGTRDALLKIISEKSQKSIEYAEDYIANLESSGRYEQDVWG</sequence>
<dbReference type="SUPFAM" id="SSF52343">
    <property type="entry name" value="Ferredoxin reductase-like, C-terminal NADP-linked domain"/>
    <property type="match status" value="1"/>
</dbReference>
<dbReference type="EMBL" id="HBKP01025138">
    <property type="protein sequence ID" value="CAE2240783.1"/>
    <property type="molecule type" value="Transcribed_RNA"/>
</dbReference>
<keyword evidence="4" id="KW-0285">Flavoprotein</keyword>
<comment type="catalytic activity">
    <reaction evidence="10">
        <text>2 oxidized [cytochrome P450] + NADPH = 2 reduced [cytochrome P450] + NADP(+) + H(+)</text>
        <dbReference type="Rhea" id="RHEA:24040"/>
        <dbReference type="Rhea" id="RHEA-COMP:14627"/>
        <dbReference type="Rhea" id="RHEA-COMP:14628"/>
        <dbReference type="ChEBI" id="CHEBI:15378"/>
        <dbReference type="ChEBI" id="CHEBI:55376"/>
        <dbReference type="ChEBI" id="CHEBI:57783"/>
        <dbReference type="ChEBI" id="CHEBI:58349"/>
        <dbReference type="ChEBI" id="CHEBI:60344"/>
        <dbReference type="EC" id="1.6.2.4"/>
    </reaction>
</comment>
<dbReference type="InterPro" id="IPR001094">
    <property type="entry name" value="Flavdoxin-like"/>
</dbReference>
<evidence type="ECO:0000256" key="8">
    <source>
        <dbReference type="ARBA" id="ARBA00023002"/>
    </source>
</evidence>
<dbReference type="Pfam" id="PF00067">
    <property type="entry name" value="p450"/>
    <property type="match status" value="1"/>
</dbReference>
<dbReference type="AlphaFoldDB" id="A0A6U1XY79"/>
<evidence type="ECO:0000256" key="2">
    <source>
        <dbReference type="ARBA" id="ARBA00001974"/>
    </source>
</evidence>
<dbReference type="GO" id="GO:0004497">
    <property type="term" value="F:monooxygenase activity"/>
    <property type="evidence" value="ECO:0007669"/>
    <property type="project" value="InterPro"/>
</dbReference>
<dbReference type="CDD" id="cd00302">
    <property type="entry name" value="cytochrome_P450"/>
    <property type="match status" value="1"/>
</dbReference>
<keyword evidence="5" id="KW-0288">FMN</keyword>
<dbReference type="InterPro" id="IPR001128">
    <property type="entry name" value="Cyt_P450"/>
</dbReference>
<accession>A0A6U1XY79</accession>
<evidence type="ECO:0000256" key="6">
    <source>
        <dbReference type="ARBA" id="ARBA00022827"/>
    </source>
</evidence>
<evidence type="ECO:0000256" key="3">
    <source>
        <dbReference type="ARBA" id="ARBA00010018"/>
    </source>
</evidence>
<dbReference type="InterPro" id="IPR029039">
    <property type="entry name" value="Flavoprotein-like_sf"/>
</dbReference>
<dbReference type="Pfam" id="PF00258">
    <property type="entry name" value="Flavodoxin_1"/>
    <property type="match status" value="1"/>
</dbReference>
<dbReference type="GO" id="GO:0050660">
    <property type="term" value="F:flavin adenine dinucleotide binding"/>
    <property type="evidence" value="ECO:0007669"/>
    <property type="project" value="TreeGrafter"/>
</dbReference>
<protein>
    <recommendedName>
        <fullName evidence="9">NADPH--hemoprotein reductase</fullName>
        <ecNumber evidence="9">1.6.2.4</ecNumber>
    </recommendedName>
</protein>
<dbReference type="GO" id="GO:0020037">
    <property type="term" value="F:heme binding"/>
    <property type="evidence" value="ECO:0007669"/>
    <property type="project" value="InterPro"/>
</dbReference>
<feature type="domain" description="FAD-binding FR-type" evidence="12">
    <location>
        <begin position="750"/>
        <end position="989"/>
    </location>
</feature>
<feature type="domain" description="Flavodoxin-like" evidence="11">
    <location>
        <begin position="533"/>
        <end position="689"/>
    </location>
</feature>
<dbReference type="InterPro" id="IPR001709">
    <property type="entry name" value="Flavoprot_Pyr_Nucl_cyt_Rdtase"/>
</dbReference>
<dbReference type="Gene3D" id="2.40.30.10">
    <property type="entry name" value="Translation factors"/>
    <property type="match status" value="1"/>
</dbReference>
<evidence type="ECO:0000256" key="1">
    <source>
        <dbReference type="ARBA" id="ARBA00001917"/>
    </source>
</evidence>
<dbReference type="InterPro" id="IPR036396">
    <property type="entry name" value="Cyt_P450_sf"/>
</dbReference>
<evidence type="ECO:0000313" key="14">
    <source>
        <dbReference type="EMBL" id="CAE2240783.1"/>
    </source>
</evidence>
<dbReference type="SUPFAM" id="SSF48264">
    <property type="entry name" value="Cytochrome P450"/>
    <property type="match status" value="1"/>
</dbReference>
<organism evidence="13">
    <name type="scientific">Vannella robusta</name>
    <dbReference type="NCBI Taxonomy" id="1487602"/>
    <lineage>
        <taxon>Eukaryota</taxon>
        <taxon>Amoebozoa</taxon>
        <taxon>Discosea</taxon>
        <taxon>Flabellinia</taxon>
        <taxon>Vannellidae</taxon>
        <taxon>Vannella</taxon>
    </lineage>
</organism>
<name>A0A6U1XY79_9EUKA</name>
<dbReference type="EMBL" id="HBKP01025137">
    <property type="protein sequence ID" value="CAE2240782.1"/>
    <property type="molecule type" value="Transcribed_RNA"/>
</dbReference>
<dbReference type="Gene3D" id="1.10.630.10">
    <property type="entry name" value="Cytochrome P450"/>
    <property type="match status" value="1"/>
</dbReference>
<evidence type="ECO:0000256" key="5">
    <source>
        <dbReference type="ARBA" id="ARBA00022643"/>
    </source>
</evidence>
<gene>
    <name evidence="13" type="ORF">VSP0166_LOCUS17501</name>
    <name evidence="14" type="ORF">VSP0166_LOCUS17502</name>
</gene>
<dbReference type="Gene3D" id="3.40.50.360">
    <property type="match status" value="1"/>
</dbReference>
<dbReference type="GO" id="GO:0005506">
    <property type="term" value="F:iron ion binding"/>
    <property type="evidence" value="ECO:0007669"/>
    <property type="project" value="InterPro"/>
</dbReference>
<proteinExistence type="inferred from homology"/>
<dbReference type="Gene3D" id="1.20.990.10">
    <property type="entry name" value="NADPH-cytochrome p450 Reductase, Chain A, domain 3"/>
    <property type="match status" value="1"/>
</dbReference>
<dbReference type="GO" id="GO:0016705">
    <property type="term" value="F:oxidoreductase activity, acting on paired donors, with incorporation or reduction of molecular oxygen"/>
    <property type="evidence" value="ECO:0007669"/>
    <property type="project" value="InterPro"/>
</dbReference>
<evidence type="ECO:0000256" key="10">
    <source>
        <dbReference type="ARBA" id="ARBA00049342"/>
    </source>
</evidence>
<evidence type="ECO:0000256" key="9">
    <source>
        <dbReference type="ARBA" id="ARBA00023797"/>
    </source>
</evidence>
<dbReference type="PROSITE" id="PS50902">
    <property type="entry name" value="FLAVODOXIN_LIKE"/>
    <property type="match status" value="1"/>
</dbReference>
<evidence type="ECO:0000256" key="4">
    <source>
        <dbReference type="ARBA" id="ARBA00022630"/>
    </source>
</evidence>
<dbReference type="PANTHER" id="PTHR19384">
    <property type="entry name" value="NITRIC OXIDE SYNTHASE-RELATED"/>
    <property type="match status" value="1"/>
</dbReference>
<dbReference type="InterPro" id="IPR023173">
    <property type="entry name" value="NADPH_Cyt_P450_Rdtase_alpha"/>
</dbReference>
<evidence type="ECO:0000313" key="13">
    <source>
        <dbReference type="EMBL" id="CAE2240782.1"/>
    </source>
</evidence>
<dbReference type="Pfam" id="PF00667">
    <property type="entry name" value="FAD_binding_1"/>
    <property type="match status" value="1"/>
</dbReference>
<evidence type="ECO:0000259" key="12">
    <source>
        <dbReference type="PROSITE" id="PS51384"/>
    </source>
</evidence>
<dbReference type="InterPro" id="IPR008254">
    <property type="entry name" value="Flavodoxin/NO_synth"/>
</dbReference>
<dbReference type="SUPFAM" id="SSF52218">
    <property type="entry name" value="Flavoproteins"/>
    <property type="match status" value="1"/>
</dbReference>
<dbReference type="GO" id="GO:0005829">
    <property type="term" value="C:cytosol"/>
    <property type="evidence" value="ECO:0007669"/>
    <property type="project" value="TreeGrafter"/>
</dbReference>
<keyword evidence="6" id="KW-0274">FAD</keyword>
<comment type="cofactor">
    <cofactor evidence="1">
        <name>FMN</name>
        <dbReference type="ChEBI" id="CHEBI:58210"/>
    </cofactor>
</comment>
<evidence type="ECO:0000256" key="7">
    <source>
        <dbReference type="ARBA" id="ARBA00022857"/>
    </source>
</evidence>
<dbReference type="GO" id="GO:0010181">
    <property type="term" value="F:FMN binding"/>
    <property type="evidence" value="ECO:0007669"/>
    <property type="project" value="InterPro"/>
</dbReference>
<dbReference type="InterPro" id="IPR003097">
    <property type="entry name" value="CysJ-like_FAD-binding"/>
</dbReference>
<comment type="cofactor">
    <cofactor evidence="2">
        <name>FAD</name>
        <dbReference type="ChEBI" id="CHEBI:57692"/>
    </cofactor>
</comment>
<dbReference type="InterPro" id="IPR017938">
    <property type="entry name" value="Riboflavin_synthase-like_b-brl"/>
</dbReference>
<comment type="similarity">
    <text evidence="3">In the N-terminal section; belongs to the cytochrome P450 family.</text>
</comment>
<dbReference type="InterPro" id="IPR001433">
    <property type="entry name" value="OxRdtase_FAD/NAD-bd"/>
</dbReference>
<dbReference type="GO" id="GO:0003958">
    <property type="term" value="F:NADPH-hemoprotein reductase activity"/>
    <property type="evidence" value="ECO:0007669"/>
    <property type="project" value="UniProtKB-EC"/>
</dbReference>